<evidence type="ECO:0000256" key="12">
    <source>
        <dbReference type="SAM" id="MobiDB-lite"/>
    </source>
</evidence>
<feature type="region of interest" description="Disordered" evidence="12">
    <location>
        <begin position="825"/>
        <end position="850"/>
    </location>
</feature>
<evidence type="ECO:0000313" key="15">
    <source>
        <dbReference type="Proteomes" id="UP000270620"/>
    </source>
</evidence>
<evidence type="ECO:0000256" key="4">
    <source>
        <dbReference type="ARBA" id="ARBA00022840"/>
    </source>
</evidence>
<dbReference type="EMBL" id="RWBG01000005">
    <property type="protein sequence ID" value="RSK38564.1"/>
    <property type="molecule type" value="Genomic_DNA"/>
</dbReference>
<feature type="compositionally biased region" description="Acidic residues" evidence="12">
    <location>
        <begin position="825"/>
        <end position="834"/>
    </location>
</feature>
<dbReference type="FunFam" id="3.90.199.10:FF:000001">
    <property type="entry name" value="DNA gyrase subunit A"/>
    <property type="match status" value="1"/>
</dbReference>
<keyword evidence="7 9" id="KW-0413">Isomerase</keyword>
<keyword evidence="6 9" id="KW-0238">DNA-binding</keyword>
<dbReference type="CDD" id="cd00187">
    <property type="entry name" value="TOP4c"/>
    <property type="match status" value="1"/>
</dbReference>
<dbReference type="InterPro" id="IPR035516">
    <property type="entry name" value="Gyrase/topoIV_suA_C"/>
</dbReference>
<evidence type="ECO:0000259" key="13">
    <source>
        <dbReference type="PROSITE" id="PS52040"/>
    </source>
</evidence>
<dbReference type="Pfam" id="PF03989">
    <property type="entry name" value="DNA_gyraseA_C"/>
    <property type="match status" value="7"/>
</dbReference>
<accession>A0A3R9PHV5</accession>
<dbReference type="GO" id="GO:0003677">
    <property type="term" value="F:DNA binding"/>
    <property type="evidence" value="ECO:0007669"/>
    <property type="project" value="UniProtKB-UniRule"/>
</dbReference>
<comment type="subunit">
    <text evidence="9">Heterotetramer, composed of two GyrA and two GyrB chains. In the heterotetramer, GyrA contains the active site tyrosine that forms a transient covalent intermediate with DNA, while GyrB binds cofactors and catalyzes ATP hydrolysis.</text>
</comment>
<dbReference type="GO" id="GO:0009330">
    <property type="term" value="C:DNA topoisomerase type II (double strand cut, ATP-hydrolyzing) complex"/>
    <property type="evidence" value="ECO:0007669"/>
    <property type="project" value="TreeGrafter"/>
</dbReference>
<reference evidence="14 15" key="1">
    <citation type="submission" date="2018-12" db="EMBL/GenBank/DDBJ databases">
        <title>Mangrovimonas spongiae sp. nov., a novel member of the genus Mangrovimonas isolated from marine sponge.</title>
        <authorList>
            <person name="Zhuang L."/>
            <person name="Luo L."/>
        </authorList>
    </citation>
    <scope>NUCLEOTIDE SEQUENCE [LARGE SCALE GENOMIC DNA]</scope>
    <source>
        <strain evidence="14 15">HN-E26</strain>
    </source>
</reference>
<dbReference type="SMART" id="SM00434">
    <property type="entry name" value="TOP4c"/>
    <property type="match status" value="1"/>
</dbReference>
<comment type="similarity">
    <text evidence="2 9">Belongs to the type II topoisomerase GyrA/ParC subunit family.</text>
</comment>
<evidence type="ECO:0000256" key="11">
    <source>
        <dbReference type="SAM" id="Coils"/>
    </source>
</evidence>
<dbReference type="Pfam" id="PF00521">
    <property type="entry name" value="DNA_topoisoIV"/>
    <property type="match status" value="1"/>
</dbReference>
<evidence type="ECO:0000256" key="1">
    <source>
        <dbReference type="ARBA" id="ARBA00000185"/>
    </source>
</evidence>
<dbReference type="GO" id="GO:0006261">
    <property type="term" value="P:DNA-templated DNA replication"/>
    <property type="evidence" value="ECO:0007669"/>
    <property type="project" value="UniProtKB-UniRule"/>
</dbReference>
<dbReference type="GO" id="GO:0034335">
    <property type="term" value="F:DNA negative supercoiling activity"/>
    <property type="evidence" value="ECO:0007669"/>
    <property type="project" value="UniProtKB-ARBA"/>
</dbReference>
<dbReference type="SUPFAM" id="SSF56719">
    <property type="entry name" value="Type II DNA topoisomerase"/>
    <property type="match status" value="1"/>
</dbReference>
<name>A0A3R9PHV5_9FLAO</name>
<keyword evidence="4 9" id="KW-0067">ATP-binding</keyword>
<dbReference type="EC" id="5.6.2.2" evidence="9"/>
<dbReference type="InterPro" id="IPR050220">
    <property type="entry name" value="Type_II_DNA_Topoisomerases"/>
</dbReference>
<comment type="caution">
    <text evidence="14">The sequence shown here is derived from an EMBL/GenBank/DDBJ whole genome shotgun (WGS) entry which is preliminary data.</text>
</comment>
<evidence type="ECO:0000256" key="2">
    <source>
        <dbReference type="ARBA" id="ARBA00008263"/>
    </source>
</evidence>
<dbReference type="InterPro" id="IPR002205">
    <property type="entry name" value="Topo_IIA_dom_A"/>
</dbReference>
<dbReference type="RefSeq" id="WP_125468408.1">
    <property type="nucleotide sequence ID" value="NZ_RWBG01000005.1"/>
</dbReference>
<dbReference type="InterPro" id="IPR013758">
    <property type="entry name" value="Topo_IIA_A/C_ab"/>
</dbReference>
<dbReference type="GO" id="GO:0005737">
    <property type="term" value="C:cytoplasm"/>
    <property type="evidence" value="ECO:0007669"/>
    <property type="project" value="UniProtKB-SubCell"/>
</dbReference>
<dbReference type="Gene3D" id="3.90.199.10">
    <property type="entry name" value="Topoisomerase II, domain 5"/>
    <property type="match status" value="1"/>
</dbReference>
<evidence type="ECO:0000256" key="8">
    <source>
        <dbReference type="ARBA" id="ARBA00063644"/>
    </source>
</evidence>
<dbReference type="Gene3D" id="1.10.268.10">
    <property type="entry name" value="Topoisomerase, domain 3"/>
    <property type="match status" value="1"/>
</dbReference>
<dbReference type="Proteomes" id="UP000270620">
    <property type="component" value="Unassembled WGS sequence"/>
</dbReference>
<protein>
    <recommendedName>
        <fullName evidence="9">DNA gyrase subunit A</fullName>
        <ecNumber evidence="9">5.6.2.2</ecNumber>
    </recommendedName>
</protein>
<feature type="active site" description="O-(5'-phospho-DNA)-tyrosine intermediate" evidence="9 10">
    <location>
        <position position="121"/>
    </location>
</feature>
<evidence type="ECO:0000256" key="7">
    <source>
        <dbReference type="ARBA" id="ARBA00023235"/>
    </source>
</evidence>
<sequence length="850" mass="95535">MAEGEKLIPINIEDEMKSAYIDYSMSVIVSRALPDVRDGLKPVHRRVLFGMHELGVKSNSSYKKSARIVGEVLGKYHPHGDTSVYDTMVRMAQEWSLRYMLVDGQGNFGSIDGDSPAAMRYTEARMRKISEDMLADIDKETVDHRLNFDDTLEEPTVLPTRIPGLLVNGASGIAVGMATNMPPHNLTEVVDGTVAYIENNDIEIEELITHVKAPDFPTGGIIYGYDGVKEAFETGRGKIVMRGRANIEEVNGRECIIVNEIPYQVNKADMIKKTADLVNDKKLDGIATIRDESDRNGMRIVYVLKRDAIPNIVLNKLYKYTALQSSFSVNNIALVNGRPQLLNLKDLIHHFVEHRHEVVVRRTKYELRKAEERAHILEGLIIASDNIDEVIALIRASSNAEEAREKLIERFKLTEIQARAIVEMRLRQLTGLEQDKLRSEYDELLKTIEDLKDILDKKDRRMEIIKNELLEVRDKYGDERRSTIEYAGGDLSIEDMIPNEKVVITISHAGYIKRTPLSEYKTQNRGGVGQKASTTRNEDFLEDIFVGTNHQYMIFFTQKGKCFWMRVYEIPEGTKTSKGRAIQNLINIEQDDKVKAFICTQDLKDEEYINNHFVIMATKKGQVKKTSLEQYSRPRTNGINAITIKEGDELLEAKLTTGDSQVMLAVKSGKAIRFEESKTRPMGRNASGVRGITLANDKDEVVGMITINNPQEETVLVVSENGYGKRTFIDDPETGEEIYRVTNRGGKGVKTISVTDKTGSLVAIKSVSDKDGLMIINKSGIAIRMDIADLRTMGRATQGVKLINLKNDDSIAAVAKVVYDEDSIEGEEIDDTIEDGTAIDSNQKENNNEN</sequence>
<dbReference type="NCBIfam" id="TIGR01063">
    <property type="entry name" value="gyrA"/>
    <property type="match status" value="1"/>
</dbReference>
<dbReference type="InterPro" id="IPR013757">
    <property type="entry name" value="Topo_IIA_A_a_sf"/>
</dbReference>
<comment type="subcellular location">
    <subcellularLocation>
        <location evidence="9">Cytoplasm</location>
    </subcellularLocation>
</comment>
<keyword evidence="3 9" id="KW-0547">Nucleotide-binding</keyword>
<evidence type="ECO:0000256" key="3">
    <source>
        <dbReference type="ARBA" id="ARBA00022741"/>
    </source>
</evidence>
<feature type="coiled-coil region" evidence="11">
    <location>
        <begin position="434"/>
        <end position="475"/>
    </location>
</feature>
<dbReference type="NCBIfam" id="NF004044">
    <property type="entry name" value="PRK05561.1"/>
    <property type="match status" value="1"/>
</dbReference>
<dbReference type="PANTHER" id="PTHR43493:SF5">
    <property type="entry name" value="DNA GYRASE SUBUNIT A, CHLOROPLASTIC_MITOCHONDRIAL"/>
    <property type="match status" value="1"/>
</dbReference>
<keyword evidence="15" id="KW-1185">Reference proteome</keyword>
<evidence type="ECO:0000256" key="9">
    <source>
        <dbReference type="HAMAP-Rule" id="MF_01897"/>
    </source>
</evidence>
<evidence type="ECO:0000256" key="5">
    <source>
        <dbReference type="ARBA" id="ARBA00023029"/>
    </source>
</evidence>
<dbReference type="GO" id="GO:0006265">
    <property type="term" value="P:DNA topological change"/>
    <property type="evidence" value="ECO:0007669"/>
    <property type="project" value="UniProtKB-UniRule"/>
</dbReference>
<dbReference type="Gene3D" id="3.30.1360.40">
    <property type="match status" value="1"/>
</dbReference>
<organism evidence="14 15">
    <name type="scientific">Mangrovimonas spongiae</name>
    <dbReference type="NCBI Taxonomy" id="2494697"/>
    <lineage>
        <taxon>Bacteria</taxon>
        <taxon>Pseudomonadati</taxon>
        <taxon>Bacteroidota</taxon>
        <taxon>Flavobacteriia</taxon>
        <taxon>Flavobacteriales</taxon>
        <taxon>Flavobacteriaceae</taxon>
        <taxon>Mangrovimonas</taxon>
    </lineage>
</organism>
<dbReference type="SUPFAM" id="SSF101904">
    <property type="entry name" value="GyrA/ParC C-terminal domain-like"/>
    <property type="match status" value="1"/>
</dbReference>
<comment type="miscellaneous">
    <text evidence="9">Few gyrases are as efficient as E.coli at forming negative supercoils. Not all organisms have 2 type II topoisomerases; in organisms with a single type II topoisomerase this enzyme also has to decatenate newly replicated chromosomes.</text>
</comment>
<dbReference type="FunFam" id="2.120.10.90:FF:000005">
    <property type="entry name" value="DNA topoisomerase 4 subunit A"/>
    <property type="match status" value="1"/>
</dbReference>
<dbReference type="OrthoDB" id="9806486at2"/>
<feature type="domain" description="Topo IIA-type catalytic" evidence="13">
    <location>
        <begin position="33"/>
        <end position="496"/>
    </location>
</feature>
<comment type="catalytic activity">
    <reaction evidence="1 9 10">
        <text>ATP-dependent breakage, passage and rejoining of double-stranded DNA.</text>
        <dbReference type="EC" id="5.6.2.2"/>
    </reaction>
</comment>
<evidence type="ECO:0000256" key="6">
    <source>
        <dbReference type="ARBA" id="ARBA00023125"/>
    </source>
</evidence>
<dbReference type="Gene3D" id="2.120.10.90">
    <property type="entry name" value="DNA gyrase/topoisomerase IV, subunit A, C-terminal"/>
    <property type="match status" value="1"/>
</dbReference>
<comment type="subunit">
    <text evidence="8">Heterotetramer composed of ParC and ParE.</text>
</comment>
<gene>
    <name evidence="9 14" type="primary">gyrA</name>
    <name evidence="14" type="ORF">EJA19_10915</name>
</gene>
<comment type="function">
    <text evidence="9">A type II topoisomerase that negatively supercoils closed circular double-stranded (ds) DNA in an ATP-dependent manner to modulate DNA topology and maintain chromosomes in an underwound state. Negative supercoiling favors strand separation, and DNA replication, transcription, recombination and repair, all of which involve strand separation. Also able to catalyze the interconversion of other topological isomers of dsDNA rings, including catenanes and knotted rings. Type II topoisomerases break and join 2 DNA strands simultaneously in an ATP-dependent manner.</text>
</comment>
<evidence type="ECO:0000313" key="14">
    <source>
        <dbReference type="EMBL" id="RSK38564.1"/>
    </source>
</evidence>
<evidence type="ECO:0000256" key="10">
    <source>
        <dbReference type="PROSITE-ProRule" id="PRU01384"/>
    </source>
</evidence>
<dbReference type="FunFam" id="3.30.1360.40:FF:000002">
    <property type="entry name" value="DNA gyrase subunit A"/>
    <property type="match status" value="1"/>
</dbReference>
<dbReference type="InterPro" id="IPR013760">
    <property type="entry name" value="Topo_IIA-like_dom_sf"/>
</dbReference>
<dbReference type="GO" id="GO:0005524">
    <property type="term" value="F:ATP binding"/>
    <property type="evidence" value="ECO:0007669"/>
    <property type="project" value="UniProtKB-UniRule"/>
</dbReference>
<dbReference type="InterPro" id="IPR006691">
    <property type="entry name" value="GyrA/parC_rep"/>
</dbReference>
<dbReference type="FunFam" id="1.10.268.10:FF:000001">
    <property type="entry name" value="DNA gyrase subunit A"/>
    <property type="match status" value="1"/>
</dbReference>
<dbReference type="HAMAP" id="MF_01897">
    <property type="entry name" value="GyrA"/>
    <property type="match status" value="1"/>
</dbReference>
<dbReference type="InterPro" id="IPR005743">
    <property type="entry name" value="GyrA"/>
</dbReference>
<feature type="short sequence motif" description="GyrA-box" evidence="9">
    <location>
        <begin position="523"/>
        <end position="529"/>
    </location>
</feature>
<dbReference type="PANTHER" id="PTHR43493">
    <property type="entry name" value="DNA GYRASE/TOPOISOMERASE SUBUNIT A"/>
    <property type="match status" value="1"/>
</dbReference>
<keyword evidence="5 9" id="KW-0799">Topoisomerase</keyword>
<dbReference type="AlphaFoldDB" id="A0A3R9PHV5"/>
<dbReference type="PROSITE" id="PS52040">
    <property type="entry name" value="TOPO_IIA"/>
    <property type="match status" value="1"/>
</dbReference>
<dbReference type="NCBIfam" id="NF004043">
    <property type="entry name" value="PRK05560.1"/>
    <property type="match status" value="1"/>
</dbReference>
<proteinExistence type="inferred from homology"/>
<keyword evidence="9" id="KW-0963">Cytoplasm</keyword>
<dbReference type="GO" id="GO:0005694">
    <property type="term" value="C:chromosome"/>
    <property type="evidence" value="ECO:0007669"/>
    <property type="project" value="InterPro"/>
</dbReference>
<keyword evidence="11" id="KW-0175">Coiled coil</keyword>